<sequence>MKTKTMIATAILTAGLGIGALTTTANAASWHKGTPSALRGLYQYKLPKNSALGFGTFVRITRNKIEISQSGMSARVIKNVTYHKFGKYYHIHGHRIHMGMYNSGNENLVMYRKNNYFAFRGYKHFVTSGFYGAHYAKKTNHIKENG</sequence>
<dbReference type="PATRIC" id="fig|1423808.3.peg.1148"/>
<protein>
    <recommendedName>
        <fullName evidence="4">Surface layer protein A domain-containing protein</fullName>
    </recommendedName>
</protein>
<dbReference type="AlphaFoldDB" id="A0A0R1L194"/>
<dbReference type="Proteomes" id="UP000051581">
    <property type="component" value="Unassembled WGS sequence"/>
</dbReference>
<gene>
    <name evidence="2" type="ORF">FD17_GL001137</name>
</gene>
<proteinExistence type="predicted"/>
<organism evidence="2 3">
    <name type="scientific">Lentilactobacillus sunkii DSM 19904</name>
    <dbReference type="NCBI Taxonomy" id="1423808"/>
    <lineage>
        <taxon>Bacteria</taxon>
        <taxon>Bacillati</taxon>
        <taxon>Bacillota</taxon>
        <taxon>Bacilli</taxon>
        <taxon>Lactobacillales</taxon>
        <taxon>Lactobacillaceae</taxon>
        <taxon>Lentilactobacillus</taxon>
    </lineage>
</organism>
<dbReference type="EMBL" id="AZEA01000002">
    <property type="protein sequence ID" value="KRK89548.1"/>
    <property type="molecule type" value="Genomic_DNA"/>
</dbReference>
<evidence type="ECO:0000313" key="3">
    <source>
        <dbReference type="Proteomes" id="UP000051581"/>
    </source>
</evidence>
<comment type="caution">
    <text evidence="2">The sequence shown here is derived from an EMBL/GenBank/DDBJ whole genome shotgun (WGS) entry which is preliminary data.</text>
</comment>
<dbReference type="RefSeq" id="WP_057823430.1">
    <property type="nucleotide sequence ID" value="NZ_AZEA01000002.1"/>
</dbReference>
<reference evidence="2 3" key="1">
    <citation type="journal article" date="2015" name="Genome Announc.">
        <title>Expanding the biotechnology potential of lactobacilli through comparative genomics of 213 strains and associated genera.</title>
        <authorList>
            <person name="Sun Z."/>
            <person name="Harris H.M."/>
            <person name="McCann A."/>
            <person name="Guo C."/>
            <person name="Argimon S."/>
            <person name="Zhang W."/>
            <person name="Yang X."/>
            <person name="Jeffery I.B."/>
            <person name="Cooney J.C."/>
            <person name="Kagawa T.F."/>
            <person name="Liu W."/>
            <person name="Song Y."/>
            <person name="Salvetti E."/>
            <person name="Wrobel A."/>
            <person name="Rasinkangas P."/>
            <person name="Parkhill J."/>
            <person name="Rea M.C."/>
            <person name="O'Sullivan O."/>
            <person name="Ritari J."/>
            <person name="Douillard F.P."/>
            <person name="Paul Ross R."/>
            <person name="Yang R."/>
            <person name="Briner A.E."/>
            <person name="Felis G.E."/>
            <person name="de Vos W.M."/>
            <person name="Barrangou R."/>
            <person name="Klaenhammer T.R."/>
            <person name="Caufield P.W."/>
            <person name="Cui Y."/>
            <person name="Zhang H."/>
            <person name="O'Toole P.W."/>
        </authorList>
    </citation>
    <scope>NUCLEOTIDE SEQUENCE [LARGE SCALE GENOMIC DNA]</scope>
    <source>
        <strain evidence="2 3">DSM 19904</strain>
    </source>
</reference>
<evidence type="ECO:0008006" key="4">
    <source>
        <dbReference type="Google" id="ProtNLM"/>
    </source>
</evidence>
<keyword evidence="1" id="KW-0732">Signal</keyword>
<evidence type="ECO:0000256" key="1">
    <source>
        <dbReference type="SAM" id="SignalP"/>
    </source>
</evidence>
<dbReference type="OrthoDB" id="2323055at2"/>
<accession>A0A0R1L194</accession>
<keyword evidence="3" id="KW-1185">Reference proteome</keyword>
<evidence type="ECO:0000313" key="2">
    <source>
        <dbReference type="EMBL" id="KRK89548.1"/>
    </source>
</evidence>
<feature type="chain" id="PRO_5006407008" description="Surface layer protein A domain-containing protein" evidence="1">
    <location>
        <begin position="28"/>
        <end position="146"/>
    </location>
</feature>
<name>A0A0R1L194_9LACO</name>
<feature type="signal peptide" evidence="1">
    <location>
        <begin position="1"/>
        <end position="27"/>
    </location>
</feature>